<keyword evidence="2" id="KW-1185">Reference proteome</keyword>
<dbReference type="AlphaFoldDB" id="A0A3S5CP34"/>
<reference evidence="1" key="1">
    <citation type="submission" date="2018-11" db="EMBL/GenBank/DDBJ databases">
        <authorList>
            <consortium name="Pathogen Informatics"/>
        </authorList>
    </citation>
    <scope>NUCLEOTIDE SEQUENCE</scope>
</reference>
<protein>
    <submittedName>
        <fullName evidence="1">Uncharacterized protein</fullName>
    </submittedName>
</protein>
<evidence type="ECO:0000313" key="1">
    <source>
        <dbReference type="EMBL" id="VEL36740.1"/>
    </source>
</evidence>
<proteinExistence type="predicted"/>
<sequence length="138" mass="14971">MRGCLQSLRSQLETVIGGSSSLQSVDFTLPPSSAIRPLGWPNLTLDANTCRRRLSVAELSNQAGIRPELSKSSSLRRKCKHRERLEGDFASLSDPLVRSSARGQLPNGAGHDKLSSTVCERCPACNVAYFTAAMRPDV</sequence>
<dbReference type="EMBL" id="CAAALY010253044">
    <property type="protein sequence ID" value="VEL36740.1"/>
    <property type="molecule type" value="Genomic_DNA"/>
</dbReference>
<gene>
    <name evidence="1" type="ORF">PXEA_LOCUS30180</name>
</gene>
<name>A0A3S5CP34_9PLAT</name>
<organism evidence="1 2">
    <name type="scientific">Protopolystoma xenopodis</name>
    <dbReference type="NCBI Taxonomy" id="117903"/>
    <lineage>
        <taxon>Eukaryota</taxon>
        <taxon>Metazoa</taxon>
        <taxon>Spiralia</taxon>
        <taxon>Lophotrochozoa</taxon>
        <taxon>Platyhelminthes</taxon>
        <taxon>Monogenea</taxon>
        <taxon>Polyopisthocotylea</taxon>
        <taxon>Polystomatidea</taxon>
        <taxon>Polystomatidae</taxon>
        <taxon>Protopolystoma</taxon>
    </lineage>
</organism>
<comment type="caution">
    <text evidence="1">The sequence shown here is derived from an EMBL/GenBank/DDBJ whole genome shotgun (WGS) entry which is preliminary data.</text>
</comment>
<accession>A0A3S5CP34</accession>
<dbReference type="Proteomes" id="UP000784294">
    <property type="component" value="Unassembled WGS sequence"/>
</dbReference>
<evidence type="ECO:0000313" key="2">
    <source>
        <dbReference type="Proteomes" id="UP000784294"/>
    </source>
</evidence>